<dbReference type="InterPro" id="IPR054471">
    <property type="entry name" value="GPIID_WHD"/>
</dbReference>
<dbReference type="RefSeq" id="XP_028464416.1">
    <property type="nucleotide sequence ID" value="XM_028607356.1"/>
</dbReference>
<dbReference type="Gene3D" id="3.40.50.300">
    <property type="entry name" value="P-loop containing nucleotide triphosphate hydrolases"/>
    <property type="match status" value="1"/>
</dbReference>
<feature type="domain" description="NACHT" evidence="2">
    <location>
        <begin position="227"/>
        <end position="370"/>
    </location>
</feature>
<dbReference type="PANTHER" id="PTHR10039">
    <property type="entry name" value="AMELOGENIN"/>
    <property type="match status" value="1"/>
</dbReference>
<reference evidence="3 4" key="1">
    <citation type="journal article" date="2018" name="Mol. Ecol.">
        <title>The obligate alkalophilic soda-lake fungus Sodiomyces alkalinus has shifted to a protein diet.</title>
        <authorList>
            <person name="Grum-Grzhimaylo A.A."/>
            <person name="Falkoski D.L."/>
            <person name="van den Heuvel J."/>
            <person name="Valero-Jimenez C.A."/>
            <person name="Min B."/>
            <person name="Choi I.G."/>
            <person name="Lipzen A."/>
            <person name="Daum C.G."/>
            <person name="Aanen D.K."/>
            <person name="Tsang A."/>
            <person name="Henrissat B."/>
            <person name="Bilanenko E.N."/>
            <person name="de Vries R.P."/>
            <person name="van Kan J.A.L."/>
            <person name="Grigoriev I.V."/>
            <person name="Debets A.J.M."/>
        </authorList>
    </citation>
    <scope>NUCLEOTIDE SEQUENCE [LARGE SCALE GENOMIC DNA]</scope>
    <source>
        <strain evidence="3 4">F11</strain>
    </source>
</reference>
<sequence>MSDPLSVAGSIVGVVSLGITASQGLINYYEAFRGQQSAIDHTTRKLAHLRDFLDDLRRQLDARNSQHEDDDLLSSVRSSVEDCAAAIYGLKDELNKFDKTFRPGTMAGLLAAGRRVAYPFRERTLQRLNEDVDDVISCLSFAVQVLQQSDIGNIQRGIADIQVSIDDNRALLDLVRGSQVSSEIRAWLKAPDASINFNEILKRKHPGTGSWFTEGPDFTTWLTKPNSFLWLAGFAGCGKSVLASTTIHSVFQHRRGHPRIGVAFFFFTFNDESKQDASAMLRALVLQLSSQLGHGHTHLSGLYDAYRHATPPESALLECLHDVIRDFNDVYIVLDALDESPRQKHRGTLLDILADLRKDEPGLHLLVSSRDEVDIREGLKALPEETIKLKNEFIDRDIASFISQYLQQRLQRWAEFHDKIETALTTGAKGVFRWVECQFKILADCPESEDLLEKQLESLPPTLDETYRRMLDNIPLASKPYARQMLAVLCCASRPLKVDELTDAIAVQLDDPPTYNTKRKLKNAEAIHRVCPGLVEIDKDRYYGDTVRLAHFSIREFLELDPGSERIDAGFYRVVPQDAHTDVASICLAVLRELVPLEPATLALQFYAARYWPEHYRSGRADRLEAQILQLFTHHSLFVNLSTLLRFPSGYRFCYSEPPSRWRHCLLDRWCQSVPGGVGRRTGGLQREDSSAG</sequence>
<keyword evidence="1" id="KW-0677">Repeat</keyword>
<dbReference type="GeneID" id="39575834"/>
<name>A0A3N2PQA3_SODAK</name>
<dbReference type="STRING" id="1314773.A0A3N2PQA3"/>
<organism evidence="3 4">
    <name type="scientific">Sodiomyces alkalinus (strain CBS 110278 / VKM F-3762 / F11)</name>
    <name type="common">Alkaliphilic filamentous fungus</name>
    <dbReference type="NCBI Taxonomy" id="1314773"/>
    <lineage>
        <taxon>Eukaryota</taxon>
        <taxon>Fungi</taxon>
        <taxon>Dikarya</taxon>
        <taxon>Ascomycota</taxon>
        <taxon>Pezizomycotina</taxon>
        <taxon>Sordariomycetes</taxon>
        <taxon>Hypocreomycetidae</taxon>
        <taxon>Glomerellales</taxon>
        <taxon>Plectosphaerellaceae</taxon>
        <taxon>Sodiomyces</taxon>
    </lineage>
</organism>
<gene>
    <name evidence="3" type="ORF">SODALDRAFT_223537</name>
</gene>
<dbReference type="Pfam" id="PF24883">
    <property type="entry name" value="NPHP3_N"/>
    <property type="match status" value="1"/>
</dbReference>
<evidence type="ECO:0000259" key="2">
    <source>
        <dbReference type="PROSITE" id="PS50837"/>
    </source>
</evidence>
<dbReference type="PROSITE" id="PS50837">
    <property type="entry name" value="NACHT"/>
    <property type="match status" value="1"/>
</dbReference>
<proteinExistence type="predicted"/>
<evidence type="ECO:0000256" key="1">
    <source>
        <dbReference type="ARBA" id="ARBA00022737"/>
    </source>
</evidence>
<dbReference type="OrthoDB" id="194358at2759"/>
<dbReference type="InterPro" id="IPR027417">
    <property type="entry name" value="P-loop_NTPase"/>
</dbReference>
<dbReference type="PANTHER" id="PTHR10039:SF16">
    <property type="entry name" value="GPI INOSITOL-DEACYLASE"/>
    <property type="match status" value="1"/>
</dbReference>
<keyword evidence="4" id="KW-1185">Reference proteome</keyword>
<dbReference type="EMBL" id="ML119059">
    <property type="protein sequence ID" value="ROT36610.1"/>
    <property type="molecule type" value="Genomic_DNA"/>
</dbReference>
<protein>
    <recommendedName>
        <fullName evidence="2">NACHT domain-containing protein</fullName>
    </recommendedName>
</protein>
<evidence type="ECO:0000313" key="4">
    <source>
        <dbReference type="Proteomes" id="UP000272025"/>
    </source>
</evidence>
<dbReference type="InterPro" id="IPR007111">
    <property type="entry name" value="NACHT_NTPase"/>
</dbReference>
<accession>A0A3N2PQA3</accession>
<evidence type="ECO:0000313" key="3">
    <source>
        <dbReference type="EMBL" id="ROT36610.1"/>
    </source>
</evidence>
<dbReference type="Pfam" id="PF22939">
    <property type="entry name" value="WHD_GPIID"/>
    <property type="match status" value="1"/>
</dbReference>
<dbReference type="InterPro" id="IPR056884">
    <property type="entry name" value="NPHP3-like_N"/>
</dbReference>
<dbReference type="Proteomes" id="UP000272025">
    <property type="component" value="Unassembled WGS sequence"/>
</dbReference>
<dbReference type="SUPFAM" id="SSF52540">
    <property type="entry name" value="P-loop containing nucleoside triphosphate hydrolases"/>
    <property type="match status" value="1"/>
</dbReference>
<dbReference type="AlphaFoldDB" id="A0A3N2PQA3"/>